<proteinExistence type="predicted"/>
<dbReference type="EMBL" id="BAAAPF010000042">
    <property type="protein sequence ID" value="GAA2118607.1"/>
    <property type="molecule type" value="Genomic_DNA"/>
</dbReference>
<organism evidence="1 2">
    <name type="scientific">Streptomyces synnematoformans</name>
    <dbReference type="NCBI Taxonomy" id="415721"/>
    <lineage>
        <taxon>Bacteria</taxon>
        <taxon>Bacillati</taxon>
        <taxon>Actinomycetota</taxon>
        <taxon>Actinomycetes</taxon>
        <taxon>Kitasatosporales</taxon>
        <taxon>Streptomycetaceae</taxon>
        <taxon>Streptomyces</taxon>
    </lineage>
</organism>
<evidence type="ECO:0000313" key="2">
    <source>
        <dbReference type="Proteomes" id="UP001500443"/>
    </source>
</evidence>
<gene>
    <name evidence="1" type="ORF">GCM10009802_20330</name>
</gene>
<protein>
    <recommendedName>
        <fullName evidence="3">HK97 gp10 family phage protein</fullName>
    </recommendedName>
</protein>
<name>A0ABN2XXR0_9ACTN</name>
<evidence type="ECO:0008006" key="3">
    <source>
        <dbReference type="Google" id="ProtNLM"/>
    </source>
</evidence>
<reference evidence="1 2" key="1">
    <citation type="journal article" date="2019" name="Int. J. Syst. Evol. Microbiol.">
        <title>The Global Catalogue of Microorganisms (GCM) 10K type strain sequencing project: providing services to taxonomists for standard genome sequencing and annotation.</title>
        <authorList>
            <consortium name="The Broad Institute Genomics Platform"/>
            <consortium name="The Broad Institute Genome Sequencing Center for Infectious Disease"/>
            <person name="Wu L."/>
            <person name="Ma J."/>
        </authorList>
    </citation>
    <scope>NUCLEOTIDE SEQUENCE [LARGE SCALE GENOMIC DNA]</scope>
    <source>
        <strain evidence="1 2">JCM 15481</strain>
    </source>
</reference>
<evidence type="ECO:0000313" key="1">
    <source>
        <dbReference type="EMBL" id="GAA2118607.1"/>
    </source>
</evidence>
<comment type="caution">
    <text evidence="1">The sequence shown here is derived from an EMBL/GenBank/DDBJ whole genome shotgun (WGS) entry which is preliminary data.</text>
</comment>
<sequence length="128" mass="14215">MARGQTVVAVEGGRELRRRLRDIDGGLEDLKTQHRWVARYVTQAALPGTPRRTGRLASTGRASGTKTASIVRFGRASVPYAGPIHYGWPARHIPAHPWVIDAAQRTEPVWRGHFEDSIRTLVERTPGS</sequence>
<accession>A0ABN2XXR0</accession>
<keyword evidence="2" id="KW-1185">Reference proteome</keyword>
<dbReference type="Proteomes" id="UP001500443">
    <property type="component" value="Unassembled WGS sequence"/>
</dbReference>